<dbReference type="OrthoDB" id="257964at2"/>
<evidence type="ECO:0000313" key="1">
    <source>
        <dbReference type="EMBL" id="OLU47536.1"/>
    </source>
</evidence>
<accession>A0A1U7NPH1</accession>
<dbReference type="RefSeq" id="WP_076340721.1">
    <property type="nucleotide sequence ID" value="NZ_CAOQIG010000010.1"/>
</dbReference>
<dbReference type="STRING" id="1862672.BO225_02535"/>
<dbReference type="Proteomes" id="UP000186705">
    <property type="component" value="Unassembled WGS sequence"/>
</dbReference>
<name>A0A1U7NPH1_9FIRM</name>
<dbReference type="AlphaFoldDB" id="A0A1U7NPH1"/>
<keyword evidence="2" id="KW-1185">Reference proteome</keyword>
<protein>
    <submittedName>
        <fullName evidence="1">DNA phosphorothioation-dependent restriction protein DptF</fullName>
    </submittedName>
</protein>
<gene>
    <name evidence="1" type="ORF">BO225_02535</name>
</gene>
<dbReference type="EMBL" id="MPKA01000045">
    <property type="protein sequence ID" value="OLU47536.1"/>
    <property type="molecule type" value="Genomic_DNA"/>
</dbReference>
<organism evidence="1 2">
    <name type="scientific">Dubosiella newyorkensis</name>
    <dbReference type="NCBI Taxonomy" id="1862672"/>
    <lineage>
        <taxon>Bacteria</taxon>
        <taxon>Bacillati</taxon>
        <taxon>Bacillota</taxon>
        <taxon>Erysipelotrichia</taxon>
        <taxon>Erysipelotrichales</taxon>
        <taxon>Erysipelotrichaceae</taxon>
        <taxon>Dubosiella</taxon>
    </lineage>
</organism>
<reference evidence="1 2" key="1">
    <citation type="submission" date="2016-11" db="EMBL/GenBank/DDBJ databases">
        <title>Description of two novel members of the family Erysipelotrichaceae: Ileibacterium lipovorans gen. nov., sp. nov. and Dubosiella newyorkensis, gen. nov., sp. nov.</title>
        <authorList>
            <person name="Cox L.M."/>
            <person name="Sohn J."/>
            <person name="Tyrrell K.L."/>
            <person name="Citron D.M."/>
            <person name="Lawson P.A."/>
            <person name="Patel N.B."/>
            <person name="Iizumi T."/>
            <person name="Perez-Perez G.I."/>
            <person name="Goldstein E.J."/>
            <person name="Blaser M.J."/>
        </authorList>
    </citation>
    <scope>NUCLEOTIDE SEQUENCE [LARGE SCALE GENOMIC DNA]</scope>
    <source>
        <strain evidence="1 2">NYU-BL-A4</strain>
    </source>
</reference>
<sequence>MACEFIPVLKKLQKSSKNSIDNSNEYDDFKKYFHVHRNIEDELKTILSEIQKNNTKSLVLICGNAGDGKSNLLAELKNGEDRYLLNGFEIINDATESEIPTQSNLENLKNRLSAFSDQNLSTGNEKIIIAINLGVLNNFIESSFGESFQALKDYVIQENILVGNDRSEGYKEDSVFQHVSFSNFQIFSLTPEGIDTSYLMGLLHRIFDENLENPFYAAYKTHCFNCPIRNRCPIKQNYELFFSDEKKKYISLKVAEVVLKQNSIVTTREFLNLIYDILVPNNFNMEDYGRLKNKDLFKRYYNDTTPILLNEKPRVSKLLDSIQSLSVLRNRSESFDDLSFKYNALQDIKPELLEAVKGTPYSEFSEELDLSSLLNLDSDLKNLIFRFIILLGEMHNMDFLKEGKFDAFIDCLYHYCIDDTKTMIGLEKDVKKSIKLWEDYNANNNLYVIGDSPEYLLLEKIDFKRKATRLNYRNKEVIQRFSPYIAIQFEQIGNSNQRIDLIINHSLFFLMSLLKEGYQPTIDDLNRFTNFESFISELKKLGNQRSSINIVPKEDVSKIFTFSKISENEEYYEFGLGD</sequence>
<dbReference type="GeneID" id="78274824"/>
<dbReference type="NCBIfam" id="TIGR03238">
    <property type="entry name" value="dnd_assoc_3"/>
    <property type="match status" value="1"/>
</dbReference>
<comment type="caution">
    <text evidence="1">The sequence shown here is derived from an EMBL/GenBank/DDBJ whole genome shotgun (WGS) entry which is preliminary data.</text>
</comment>
<evidence type="ECO:0000313" key="2">
    <source>
        <dbReference type="Proteomes" id="UP000186705"/>
    </source>
</evidence>
<dbReference type="InterPro" id="IPR017647">
    <property type="entry name" value="Dnd_assoc_3"/>
</dbReference>
<proteinExistence type="predicted"/>